<dbReference type="SUPFAM" id="SSF47699">
    <property type="entry name" value="Bifunctional inhibitor/lipid-transfer protein/seed storage 2S albumin"/>
    <property type="match status" value="1"/>
</dbReference>
<evidence type="ECO:0000256" key="1">
    <source>
        <dbReference type="ARBA" id="ARBA00009748"/>
    </source>
</evidence>
<dbReference type="AlphaFoldDB" id="B8LM50"/>
<dbReference type="EMBL" id="EF676849">
    <property type="protein sequence ID" value="ABR16730.1"/>
    <property type="molecule type" value="mRNA"/>
</dbReference>
<dbReference type="InterPro" id="IPR016140">
    <property type="entry name" value="Bifunc_inhib/LTP/seed_store"/>
</dbReference>
<evidence type="ECO:0000256" key="5">
    <source>
        <dbReference type="SAM" id="SignalP"/>
    </source>
</evidence>
<feature type="signal peptide" evidence="5">
    <location>
        <begin position="1"/>
        <end position="21"/>
    </location>
</feature>
<dbReference type="Gene3D" id="1.10.110.10">
    <property type="entry name" value="Plant lipid-transfer and hydrophobic proteins"/>
    <property type="match status" value="1"/>
</dbReference>
<evidence type="ECO:0000259" key="6">
    <source>
        <dbReference type="SMART" id="SM00499"/>
    </source>
</evidence>
<keyword evidence="2 5" id="KW-0732">Signal</keyword>
<dbReference type="GO" id="GO:0008289">
    <property type="term" value="F:lipid binding"/>
    <property type="evidence" value="ECO:0007669"/>
    <property type="project" value="InterPro"/>
</dbReference>
<dbReference type="InterPro" id="IPR000528">
    <property type="entry name" value="Plant_nsLTP"/>
</dbReference>
<name>B8LM50_PICSI</name>
<keyword evidence="4" id="KW-0325">Glycoprotein</keyword>
<dbReference type="SMART" id="SM00499">
    <property type="entry name" value="AAI"/>
    <property type="match status" value="1"/>
</dbReference>
<evidence type="ECO:0000256" key="3">
    <source>
        <dbReference type="ARBA" id="ARBA00023157"/>
    </source>
</evidence>
<keyword evidence="3" id="KW-1015">Disulfide bond</keyword>
<dbReference type="Pfam" id="PF14368">
    <property type="entry name" value="LTP_2"/>
    <property type="match status" value="1"/>
</dbReference>
<dbReference type="InterPro" id="IPR036312">
    <property type="entry name" value="Bifun_inhib/LTP/seed_sf"/>
</dbReference>
<dbReference type="OMA" id="TDPSMGL"/>
<proteinExistence type="evidence at transcript level"/>
<dbReference type="InterPro" id="IPR043325">
    <property type="entry name" value="LTSS"/>
</dbReference>
<feature type="chain" id="PRO_5002877150" description="Bifunctional inhibitor/plant lipid transfer protein/seed storage helical domain-containing protein" evidence="5">
    <location>
        <begin position="22"/>
        <end position="188"/>
    </location>
</feature>
<organism evidence="7">
    <name type="scientific">Picea sitchensis</name>
    <name type="common">Sitka spruce</name>
    <name type="synonym">Pinus sitchensis</name>
    <dbReference type="NCBI Taxonomy" id="3332"/>
    <lineage>
        <taxon>Eukaryota</taxon>
        <taxon>Viridiplantae</taxon>
        <taxon>Streptophyta</taxon>
        <taxon>Embryophyta</taxon>
        <taxon>Tracheophyta</taxon>
        <taxon>Spermatophyta</taxon>
        <taxon>Pinopsida</taxon>
        <taxon>Pinidae</taxon>
        <taxon>Conifers I</taxon>
        <taxon>Pinales</taxon>
        <taxon>Pinaceae</taxon>
        <taxon>Picea</taxon>
    </lineage>
</organism>
<dbReference type="PANTHER" id="PTHR33044">
    <property type="entry name" value="BIFUNCTIONAL INHIBITOR/LIPID-TRANSFER PROTEIN/SEED STORAGE 2S ALBUMIN SUPERFAMILY PROTEIN-RELATED"/>
    <property type="match status" value="1"/>
</dbReference>
<feature type="domain" description="Bifunctional inhibitor/plant lipid transfer protein/seed storage helical" evidence="6">
    <location>
        <begin position="30"/>
        <end position="107"/>
    </location>
</feature>
<dbReference type="CDD" id="cd00010">
    <property type="entry name" value="AAI_LTSS"/>
    <property type="match status" value="1"/>
</dbReference>
<evidence type="ECO:0000256" key="2">
    <source>
        <dbReference type="ARBA" id="ARBA00022729"/>
    </source>
</evidence>
<reference evidence="7" key="1">
    <citation type="submission" date="2007-06" db="EMBL/GenBank/DDBJ databases">
        <title>Full length cDNA sequences from Sitka Spruce (Picea sitchensis).</title>
        <authorList>
            <person name="Ralph S.G."/>
            <person name="Chun H.E."/>
            <person name="Liao N."/>
            <person name="Ali J."/>
            <person name="Reid K."/>
            <person name="Kolosova N."/>
            <person name="Cooper N."/>
            <person name="Cullis C."/>
            <person name="Jancsik S."/>
            <person name="Moore R."/>
            <person name="Mayo M."/>
            <person name="Wagner S."/>
            <person name="Holt R.A."/>
            <person name="Jones S.J.M."/>
            <person name="Marra M.A."/>
            <person name="Ritland C.E."/>
            <person name="Ritland K."/>
            <person name="Bohlmann J."/>
        </authorList>
    </citation>
    <scope>NUCLEOTIDE SEQUENCE</scope>
    <source>
        <tissue evidence="7">Green portion of the leader tissue</tissue>
    </source>
</reference>
<evidence type="ECO:0000313" key="7">
    <source>
        <dbReference type="EMBL" id="ABR16730.1"/>
    </source>
</evidence>
<protein>
    <recommendedName>
        <fullName evidence="6">Bifunctional inhibitor/plant lipid transfer protein/seed storage helical domain-containing protein</fullName>
    </recommendedName>
</protein>
<dbReference type="GO" id="GO:0006869">
    <property type="term" value="P:lipid transport"/>
    <property type="evidence" value="ECO:0007669"/>
    <property type="project" value="InterPro"/>
</dbReference>
<evidence type="ECO:0000256" key="4">
    <source>
        <dbReference type="ARBA" id="ARBA00023180"/>
    </source>
</evidence>
<accession>B8LM50</accession>
<dbReference type="PRINTS" id="PR00382">
    <property type="entry name" value="LIPIDTRNSFER"/>
</dbReference>
<sequence length="188" mass="19916">MAEKALTVGILVMAMAFLALSDFAADQKECGSQLATLATCIPYVQGSAKFPAKDCCDGLLKLHLKDPKCLCVLIKDSSDPQLGITINKTLALQLPDDCKVAANVSRCPALLHISPNSPDAQVFKNTTTPSSSAVSNVSVAPQTNPYTHPAVKSFSCEVRPPMHWTATVLIWGLGYVLLSVEADSGSLL</sequence>
<comment type="similarity">
    <text evidence="1">Belongs to the plant LTP family.</text>
</comment>